<evidence type="ECO:0000256" key="2">
    <source>
        <dbReference type="ARBA" id="ARBA00022692"/>
    </source>
</evidence>
<dbReference type="AlphaFoldDB" id="A0A1M5EBC2"/>
<dbReference type="OrthoDB" id="1265378at2"/>
<comment type="subcellular location">
    <subcellularLocation>
        <location evidence="1">Membrane</location>
        <topology evidence="1">Single-pass membrane protein</topology>
    </subcellularLocation>
</comment>
<dbReference type="STRING" id="1416778.SAMN05443633_106160"/>
<feature type="domain" description="TonB C-terminal" evidence="5">
    <location>
        <begin position="182"/>
        <end position="244"/>
    </location>
</feature>
<protein>
    <submittedName>
        <fullName evidence="6">TonB family C-terminal domain-containing protein</fullName>
    </submittedName>
</protein>
<dbReference type="GO" id="GO:0016020">
    <property type="term" value="C:membrane"/>
    <property type="evidence" value="ECO:0007669"/>
    <property type="project" value="UniProtKB-SubCell"/>
</dbReference>
<name>A0A1M5EBC2_9FLAO</name>
<gene>
    <name evidence="6" type="ORF">SAMN05443633_106160</name>
</gene>
<keyword evidence="3" id="KW-1133">Transmembrane helix</keyword>
<evidence type="ECO:0000259" key="5">
    <source>
        <dbReference type="Pfam" id="PF03544"/>
    </source>
</evidence>
<dbReference type="NCBIfam" id="TIGR01352">
    <property type="entry name" value="tonB_Cterm"/>
    <property type="match status" value="1"/>
</dbReference>
<dbReference type="InterPro" id="IPR037682">
    <property type="entry name" value="TonB_C"/>
</dbReference>
<dbReference type="Pfam" id="PF03544">
    <property type="entry name" value="TonB_C"/>
    <property type="match status" value="1"/>
</dbReference>
<evidence type="ECO:0000256" key="1">
    <source>
        <dbReference type="ARBA" id="ARBA00004167"/>
    </source>
</evidence>
<evidence type="ECO:0000313" key="7">
    <source>
        <dbReference type="Proteomes" id="UP000184518"/>
    </source>
</evidence>
<accession>A0A1M5EBC2</accession>
<proteinExistence type="predicted"/>
<organism evidence="6 7">
    <name type="scientific">Chryseobacterium arachidis</name>
    <dbReference type="NCBI Taxonomy" id="1416778"/>
    <lineage>
        <taxon>Bacteria</taxon>
        <taxon>Pseudomonadati</taxon>
        <taxon>Bacteroidota</taxon>
        <taxon>Flavobacteriia</taxon>
        <taxon>Flavobacteriales</taxon>
        <taxon>Weeksellaceae</taxon>
        <taxon>Chryseobacterium group</taxon>
        <taxon>Chryseobacterium</taxon>
    </lineage>
</organism>
<evidence type="ECO:0000256" key="3">
    <source>
        <dbReference type="ARBA" id="ARBA00022989"/>
    </source>
</evidence>
<reference evidence="7" key="1">
    <citation type="submission" date="2016-11" db="EMBL/GenBank/DDBJ databases">
        <authorList>
            <person name="Varghese N."/>
            <person name="Submissions S."/>
        </authorList>
    </citation>
    <scope>NUCLEOTIDE SEQUENCE [LARGE SCALE GENOMIC DNA]</scope>
    <source>
        <strain evidence="7">DSM 27619</strain>
    </source>
</reference>
<dbReference type="SUPFAM" id="SSF74653">
    <property type="entry name" value="TolA/TonB C-terminal domain"/>
    <property type="match status" value="1"/>
</dbReference>
<dbReference type="GO" id="GO:0055085">
    <property type="term" value="P:transmembrane transport"/>
    <property type="evidence" value="ECO:0007669"/>
    <property type="project" value="InterPro"/>
</dbReference>
<dbReference type="InterPro" id="IPR006260">
    <property type="entry name" value="TonB/TolA_C"/>
</dbReference>
<evidence type="ECO:0000256" key="4">
    <source>
        <dbReference type="ARBA" id="ARBA00023136"/>
    </source>
</evidence>
<keyword evidence="2" id="KW-0812">Transmembrane</keyword>
<dbReference type="Proteomes" id="UP000184518">
    <property type="component" value="Unassembled WGS sequence"/>
</dbReference>
<sequence length="246" mass="28333">MTKKVLLNIMLLCVVKIFGQNVDSPQYLRYPEFLESYKGGKVQFYKDFHKILMSKKLKPCENKSEAYYLKVLINEDASIKYLSNPANEESTERNKCAYDLAIQVINYMDKWNPAVVKGVKKQAIAGFFIVPDALFKNYKEGYLPHEDIASPKNIPDGIIGFRREVMQRININDFKLNNGFKTEVSFTVTKNGKIENIKLEPSSGDKIFDDKIITVIESFSNEWKPALKEGIPVDYKFRLPFAFVTN</sequence>
<dbReference type="EMBL" id="FQUT01000006">
    <property type="protein sequence ID" value="SHF76486.1"/>
    <property type="molecule type" value="Genomic_DNA"/>
</dbReference>
<keyword evidence="4" id="KW-0472">Membrane</keyword>
<keyword evidence="7" id="KW-1185">Reference proteome</keyword>
<dbReference type="Gene3D" id="3.30.1150.10">
    <property type="match status" value="1"/>
</dbReference>
<evidence type="ECO:0000313" key="6">
    <source>
        <dbReference type="EMBL" id="SHF76486.1"/>
    </source>
</evidence>